<dbReference type="CDD" id="cd14858">
    <property type="entry name" value="TrmE_N"/>
    <property type="match status" value="1"/>
</dbReference>
<dbReference type="EMBL" id="OY288114">
    <property type="protein sequence ID" value="CAJ0887690.1"/>
    <property type="molecule type" value="Genomic_DNA"/>
</dbReference>
<dbReference type="InterPro" id="IPR006073">
    <property type="entry name" value="GTP-bd"/>
</dbReference>
<evidence type="ECO:0000313" key="7">
    <source>
        <dbReference type="EMBL" id="CAJ0887690.1"/>
    </source>
</evidence>
<dbReference type="PANTHER" id="PTHR42714">
    <property type="entry name" value="TRNA MODIFICATION GTPASE GTPBP3"/>
    <property type="match status" value="1"/>
</dbReference>
<keyword evidence="3" id="KW-0819">tRNA processing</keyword>
<dbReference type="InterPro" id="IPR027417">
    <property type="entry name" value="P-loop_NTPase"/>
</dbReference>
<dbReference type="SUPFAM" id="SSF52540">
    <property type="entry name" value="P-loop containing nucleoside triphosphate hydrolases"/>
    <property type="match status" value="1"/>
</dbReference>
<keyword evidence="7" id="KW-0378">Hydrolase</keyword>
<name>A0AA48M2N7_9ZZZZ</name>
<dbReference type="AlphaFoldDB" id="A0AA48M2N7"/>
<comment type="subcellular location">
    <subcellularLocation>
        <location evidence="1">Mitochondrion</location>
    </subcellularLocation>
</comment>
<dbReference type="InterPro" id="IPR031168">
    <property type="entry name" value="G_TrmE"/>
</dbReference>
<proteinExistence type="inferred from homology"/>
<sequence>MDTIFALGTGAGRAAIAVIRLSGARVADVLVELTGALPSPRLASLVTLRDPATAEPLDQGLALFFPGPHSATGEDYGELQIHGGPAVVNGVLSVLSGRPGLRLAEPGEFARRGFANGKLDLSQAEALADLIDAQTEAQRRQALRIASGALRRQVEQWREALIDALALVEAELDFSDEGDVAAFDDRRLRDLLDPVCAEMRAVLQDAPASERMREGFLVMIMGPPNAGKSTLLNALARRDLAIVSPTPGTTRDMIEAHLDLAGLPVTFVDTAGLREAADEIERIGVDRVLARVETADLALWISVGGDILPDAVPSGVEALKVSTKCDLTPAPEGWIGISAATSTGLEGLLAEIAERAKARLGDGASSLLIRERHRAAVGAALSALGEALADEKDLEFIAEDLRSAARALGRIVGAVDVEHVLDAIFSRFCIGK</sequence>
<feature type="domain" description="TrmE-type G" evidence="6">
    <location>
        <begin position="215"/>
        <end position="357"/>
    </location>
</feature>
<dbReference type="Gene3D" id="3.30.1360.120">
    <property type="entry name" value="Probable tRNA modification gtpase trme, domain 1"/>
    <property type="match status" value="1"/>
</dbReference>
<dbReference type="GO" id="GO:0002098">
    <property type="term" value="P:tRNA wobble uridine modification"/>
    <property type="evidence" value="ECO:0007669"/>
    <property type="project" value="TreeGrafter"/>
</dbReference>
<dbReference type="GO" id="GO:0005739">
    <property type="term" value="C:mitochondrion"/>
    <property type="evidence" value="ECO:0007669"/>
    <property type="project" value="UniProtKB-SubCell"/>
</dbReference>
<evidence type="ECO:0000256" key="2">
    <source>
        <dbReference type="ARBA" id="ARBA00011043"/>
    </source>
</evidence>
<dbReference type="GO" id="GO:0005525">
    <property type="term" value="F:GTP binding"/>
    <property type="evidence" value="ECO:0007669"/>
    <property type="project" value="UniProtKB-KW"/>
</dbReference>
<dbReference type="GO" id="GO:0030488">
    <property type="term" value="P:tRNA methylation"/>
    <property type="evidence" value="ECO:0007669"/>
    <property type="project" value="TreeGrafter"/>
</dbReference>
<dbReference type="InterPro" id="IPR025867">
    <property type="entry name" value="MnmE_helical"/>
</dbReference>
<organism evidence="7">
    <name type="scientific">freshwater sediment metagenome</name>
    <dbReference type="NCBI Taxonomy" id="556182"/>
    <lineage>
        <taxon>unclassified sequences</taxon>
        <taxon>metagenomes</taxon>
        <taxon>ecological metagenomes</taxon>
    </lineage>
</organism>
<dbReference type="InterPro" id="IPR018948">
    <property type="entry name" value="GTP-bd_TrmE_N"/>
</dbReference>
<dbReference type="FunFam" id="3.30.1360.120:FF:000007">
    <property type="entry name" value="tRNA modification GTPase GTPBP3, mitochondrial"/>
    <property type="match status" value="1"/>
</dbReference>
<keyword evidence="5" id="KW-0342">GTP-binding</keyword>
<reference evidence="7" key="1">
    <citation type="submission" date="2023-07" db="EMBL/GenBank/DDBJ databases">
        <authorList>
            <person name="Pelsma A.J. K."/>
        </authorList>
    </citation>
    <scope>NUCLEOTIDE SEQUENCE</scope>
</reference>
<dbReference type="Gene3D" id="3.40.50.300">
    <property type="entry name" value="P-loop containing nucleotide triphosphate hydrolases"/>
    <property type="match status" value="1"/>
</dbReference>
<dbReference type="Pfam" id="PF01926">
    <property type="entry name" value="MMR_HSR1"/>
    <property type="match status" value="1"/>
</dbReference>
<dbReference type="PROSITE" id="PS51709">
    <property type="entry name" value="G_TRME"/>
    <property type="match status" value="1"/>
</dbReference>
<dbReference type="NCBIfam" id="NF003661">
    <property type="entry name" value="PRK05291.1-3"/>
    <property type="match status" value="1"/>
</dbReference>
<dbReference type="SUPFAM" id="SSF116878">
    <property type="entry name" value="TrmE connector domain"/>
    <property type="match status" value="1"/>
</dbReference>
<dbReference type="InterPro" id="IPR004520">
    <property type="entry name" value="GTPase_MnmE"/>
</dbReference>
<evidence type="ECO:0000256" key="5">
    <source>
        <dbReference type="ARBA" id="ARBA00023134"/>
    </source>
</evidence>
<dbReference type="PANTHER" id="PTHR42714:SF2">
    <property type="entry name" value="TRNA MODIFICATION GTPASE GTPBP3, MITOCHONDRIAL"/>
    <property type="match status" value="1"/>
</dbReference>
<dbReference type="NCBIfam" id="TIGR00231">
    <property type="entry name" value="small_GTP"/>
    <property type="match status" value="1"/>
</dbReference>
<dbReference type="Pfam" id="PF10396">
    <property type="entry name" value="TrmE_N"/>
    <property type="match status" value="1"/>
</dbReference>
<dbReference type="EC" id="3.6.-.-" evidence="7"/>
<dbReference type="Gene3D" id="1.20.120.430">
    <property type="entry name" value="tRNA modification GTPase MnmE domain 2"/>
    <property type="match status" value="1"/>
</dbReference>
<dbReference type="GO" id="GO:0003924">
    <property type="term" value="F:GTPase activity"/>
    <property type="evidence" value="ECO:0007669"/>
    <property type="project" value="InterPro"/>
</dbReference>
<accession>A0AA48M2N7</accession>
<evidence type="ECO:0000256" key="3">
    <source>
        <dbReference type="ARBA" id="ARBA00022694"/>
    </source>
</evidence>
<dbReference type="InterPro" id="IPR027266">
    <property type="entry name" value="TrmE/GcvT-like"/>
</dbReference>
<evidence type="ECO:0000256" key="1">
    <source>
        <dbReference type="ARBA" id="ARBA00004173"/>
    </source>
</evidence>
<dbReference type="InterPro" id="IPR027368">
    <property type="entry name" value="MnmE_dom2"/>
</dbReference>
<gene>
    <name evidence="7" type="primary">mnmE</name>
    <name evidence="7" type="ORF">AMST5_03814</name>
</gene>
<evidence type="ECO:0000259" key="6">
    <source>
        <dbReference type="PROSITE" id="PS51709"/>
    </source>
</evidence>
<dbReference type="InterPro" id="IPR005225">
    <property type="entry name" value="Small_GTP-bd"/>
</dbReference>
<evidence type="ECO:0000256" key="4">
    <source>
        <dbReference type="ARBA" id="ARBA00022741"/>
    </source>
</evidence>
<protein>
    <submittedName>
        <fullName evidence="7">tRNA modification GTPase MnmE</fullName>
        <ecNumber evidence="7">3.6.-.-</ecNumber>
    </submittedName>
</protein>
<dbReference type="PRINTS" id="PR00326">
    <property type="entry name" value="GTP1OBG"/>
</dbReference>
<dbReference type="CDD" id="cd04164">
    <property type="entry name" value="trmE"/>
    <property type="match status" value="1"/>
</dbReference>
<keyword evidence="4" id="KW-0547">Nucleotide-binding</keyword>
<dbReference type="HAMAP" id="MF_00379">
    <property type="entry name" value="GTPase_MnmE"/>
    <property type="match status" value="1"/>
</dbReference>
<dbReference type="Pfam" id="PF12631">
    <property type="entry name" value="MnmE_helical"/>
    <property type="match status" value="1"/>
</dbReference>
<comment type="similarity">
    <text evidence="2">Belongs to the TRAFAC class TrmE-Era-EngA-EngB-Septin-like GTPase superfamily. TrmE GTPase family.</text>
</comment>